<gene>
    <name evidence="2" type="ORF">N136_02281</name>
</gene>
<dbReference type="EMBL" id="AWVQ01000292">
    <property type="protein sequence ID" value="ERK71364.1"/>
    <property type="molecule type" value="Genomic_DNA"/>
</dbReference>
<evidence type="ECO:0000313" key="2">
    <source>
        <dbReference type="EMBL" id="ERK71364.1"/>
    </source>
</evidence>
<comment type="caution">
    <text evidence="2">The sequence shown here is derived from an EMBL/GenBank/DDBJ whole genome shotgun (WGS) entry which is preliminary data.</text>
</comment>
<evidence type="ECO:0000313" key="3">
    <source>
        <dbReference type="Proteomes" id="UP000016605"/>
    </source>
</evidence>
<accession>U2RS26</accession>
<name>U2RS26_LEIAQ</name>
<proteinExistence type="predicted"/>
<feature type="region of interest" description="Disordered" evidence="1">
    <location>
        <begin position="1"/>
        <end position="52"/>
    </location>
</feature>
<protein>
    <submittedName>
        <fullName evidence="2">Uncharacterized protein</fullName>
    </submittedName>
</protein>
<reference evidence="2 3" key="1">
    <citation type="submission" date="2013-08" db="EMBL/GenBank/DDBJ databases">
        <authorList>
            <person name="Weinstock G."/>
            <person name="Sodergren E."/>
            <person name="Wylie T."/>
            <person name="Fulton L."/>
            <person name="Fulton R."/>
            <person name="Fronick C."/>
            <person name="O'Laughlin M."/>
            <person name="Godfrey J."/>
            <person name="Miner T."/>
            <person name="Herter B."/>
            <person name="Appelbaum E."/>
            <person name="Cordes M."/>
            <person name="Lek S."/>
            <person name="Wollam A."/>
            <person name="Pepin K.H."/>
            <person name="Palsikar V.B."/>
            <person name="Mitreva M."/>
            <person name="Wilson R.K."/>
        </authorList>
    </citation>
    <scope>NUCLEOTIDE SEQUENCE [LARGE SCALE GENOMIC DNA]</scope>
    <source>
        <strain evidence="2 3">ATCC 14665</strain>
    </source>
</reference>
<dbReference type="AlphaFoldDB" id="U2RS26"/>
<organism evidence="2 3">
    <name type="scientific">Leifsonia aquatica ATCC 14665</name>
    <dbReference type="NCBI Taxonomy" id="1358026"/>
    <lineage>
        <taxon>Bacteria</taxon>
        <taxon>Bacillati</taxon>
        <taxon>Actinomycetota</taxon>
        <taxon>Actinomycetes</taxon>
        <taxon>Micrococcales</taxon>
        <taxon>Microbacteriaceae</taxon>
        <taxon>Leifsonia</taxon>
    </lineage>
</organism>
<evidence type="ECO:0000256" key="1">
    <source>
        <dbReference type="SAM" id="MobiDB-lite"/>
    </source>
</evidence>
<sequence length="74" mass="8365">MRFGAISGLTATTAPKNHHQQTHREESHERFRGRRSHRQEGHPVQHDVRSITAHDASTSDLFAFMASVTPIFTS</sequence>
<feature type="compositionally biased region" description="Basic and acidic residues" evidence="1">
    <location>
        <begin position="38"/>
        <end position="49"/>
    </location>
</feature>
<dbReference type="Proteomes" id="UP000016605">
    <property type="component" value="Unassembled WGS sequence"/>
</dbReference>
<dbReference type="HOGENOM" id="CLU_2683333_0_0_11"/>